<dbReference type="EMBL" id="NRDI02000029">
    <property type="protein sequence ID" value="KAI1508063.1"/>
    <property type="molecule type" value="Genomic_DNA"/>
</dbReference>
<reference evidence="2" key="1">
    <citation type="journal article" date="2022" name="Microb. Genom.">
        <title>A global pangenome for the wheat fungal pathogen Pyrenophora tritici-repentis and prediction of effector protein structural homology.</title>
        <authorList>
            <person name="Moolhuijzen P.M."/>
            <person name="See P.T."/>
            <person name="Shi G."/>
            <person name="Powell H.R."/>
            <person name="Cockram J."/>
            <person name="Jorgensen L.N."/>
            <person name="Benslimane H."/>
            <person name="Strelkov S.E."/>
            <person name="Turner J."/>
            <person name="Liu Z."/>
            <person name="Moffat C.S."/>
        </authorList>
    </citation>
    <scope>NUCLEOTIDE SEQUENCE [LARGE SCALE GENOMIC DNA]</scope>
</reference>
<dbReference type="AlphaFoldDB" id="A0A922SVX6"/>
<name>A0A922SVX6_9PLEO</name>
<keyword evidence="1" id="KW-0489">Methyltransferase</keyword>
<gene>
    <name evidence="1" type="ORF">Ptr86124_012985</name>
</gene>
<protein>
    <submittedName>
        <fullName evidence="1">Methyltransferase domain containing protein</fullName>
    </submittedName>
</protein>
<dbReference type="InterPro" id="IPR029063">
    <property type="entry name" value="SAM-dependent_MTases_sf"/>
</dbReference>
<dbReference type="Gene3D" id="3.40.50.150">
    <property type="entry name" value="Vaccinia Virus protein VP39"/>
    <property type="match status" value="1"/>
</dbReference>
<dbReference type="SUPFAM" id="SSF53335">
    <property type="entry name" value="S-adenosyl-L-methionine-dependent methyltransferases"/>
    <property type="match status" value="1"/>
</dbReference>
<dbReference type="GO" id="GO:0008168">
    <property type="term" value="F:methyltransferase activity"/>
    <property type="evidence" value="ECO:0007669"/>
    <property type="project" value="UniProtKB-KW"/>
</dbReference>
<dbReference type="Proteomes" id="UP000249757">
    <property type="component" value="Unassembled WGS sequence"/>
</dbReference>
<sequence length="374" mass="40823">MVYYGTLSEITNAYQPMVGVFDYMSSAHHPDVQRALQLASLQQGQSVLEVGAGSGRLIAAAKQVVGDGFCLAIDAVQGLLDLDIPWQLSNAGLTVYPLGTSQQQVHLMHANVTDDALRDRIAQVPQAPPSFDCIFALHLLNTIPPDQRLGILRNLHKLLKLDGRLVVSMSARFANFAPSPAESAVPVQFRTSPYTEAPGSLLVMRYMSGPTVPVPRGLDRPLNKVFFAMQLSPTRFWSIAVQQASEAANAAGFVVDRAHHLGKGDCFGLPVLDPSLPTSTLVDMSHVQIIHQLLPQNQSGWACRGRTSAIWIPRMVFNWLSMSVAQRDCAIVEVLQEHASTFKRRVDEAVLPGNVIGQASQHEQVGVIVILRKE</sequence>
<dbReference type="CDD" id="cd02440">
    <property type="entry name" value="AdoMet_MTases"/>
    <property type="match status" value="1"/>
</dbReference>
<dbReference type="Pfam" id="PF13489">
    <property type="entry name" value="Methyltransf_23"/>
    <property type="match status" value="1"/>
</dbReference>
<dbReference type="GO" id="GO:0032259">
    <property type="term" value="P:methylation"/>
    <property type="evidence" value="ECO:0007669"/>
    <property type="project" value="UniProtKB-KW"/>
</dbReference>
<comment type="caution">
    <text evidence="1">The sequence shown here is derived from an EMBL/GenBank/DDBJ whole genome shotgun (WGS) entry which is preliminary data.</text>
</comment>
<keyword evidence="2" id="KW-1185">Reference proteome</keyword>
<proteinExistence type="predicted"/>
<evidence type="ECO:0000313" key="1">
    <source>
        <dbReference type="EMBL" id="KAI1508063.1"/>
    </source>
</evidence>
<keyword evidence="1" id="KW-0808">Transferase</keyword>
<evidence type="ECO:0000313" key="2">
    <source>
        <dbReference type="Proteomes" id="UP000249757"/>
    </source>
</evidence>
<organism evidence="1 2">
    <name type="scientific">Pyrenophora tritici-repentis</name>
    <dbReference type="NCBI Taxonomy" id="45151"/>
    <lineage>
        <taxon>Eukaryota</taxon>
        <taxon>Fungi</taxon>
        <taxon>Dikarya</taxon>
        <taxon>Ascomycota</taxon>
        <taxon>Pezizomycotina</taxon>
        <taxon>Dothideomycetes</taxon>
        <taxon>Pleosporomycetidae</taxon>
        <taxon>Pleosporales</taxon>
        <taxon>Pleosporineae</taxon>
        <taxon>Pleosporaceae</taxon>
        <taxon>Pyrenophora</taxon>
    </lineage>
</organism>
<accession>A0A922SVX6</accession>